<keyword evidence="7" id="KW-1185">Reference proteome</keyword>
<dbReference type="Gene3D" id="3.40.50.300">
    <property type="entry name" value="P-loop containing nucleotide triphosphate hydrolases"/>
    <property type="match status" value="1"/>
</dbReference>
<name>A0A2W2DQ79_9ACTN</name>
<accession>A0A2W2DQ79</accession>
<keyword evidence="3" id="KW-0547">Nucleotide-binding</keyword>
<evidence type="ECO:0000256" key="2">
    <source>
        <dbReference type="ARBA" id="ARBA00022448"/>
    </source>
</evidence>
<evidence type="ECO:0000259" key="5">
    <source>
        <dbReference type="PROSITE" id="PS50893"/>
    </source>
</evidence>
<evidence type="ECO:0000256" key="3">
    <source>
        <dbReference type="ARBA" id="ARBA00022741"/>
    </source>
</evidence>
<gene>
    <name evidence="6" type="ORF">C1J01_28020</name>
</gene>
<dbReference type="InterPro" id="IPR027417">
    <property type="entry name" value="P-loop_NTPase"/>
</dbReference>
<protein>
    <submittedName>
        <fullName evidence="6">Multidrug ABC transporter ATP-binding protein</fullName>
    </submittedName>
</protein>
<evidence type="ECO:0000256" key="4">
    <source>
        <dbReference type="ARBA" id="ARBA00022840"/>
    </source>
</evidence>
<keyword evidence="4 6" id="KW-0067">ATP-binding</keyword>
<organism evidence="6 7">
    <name type="scientific">Nonomuraea aridisoli</name>
    <dbReference type="NCBI Taxonomy" id="2070368"/>
    <lineage>
        <taxon>Bacteria</taxon>
        <taxon>Bacillati</taxon>
        <taxon>Actinomycetota</taxon>
        <taxon>Actinomycetes</taxon>
        <taxon>Streptosporangiales</taxon>
        <taxon>Streptosporangiaceae</taxon>
        <taxon>Nonomuraea</taxon>
    </lineage>
</organism>
<dbReference type="Pfam" id="PF00005">
    <property type="entry name" value="ABC_tran"/>
    <property type="match status" value="1"/>
</dbReference>
<proteinExistence type="inferred from homology"/>
<evidence type="ECO:0000313" key="7">
    <source>
        <dbReference type="Proteomes" id="UP000249304"/>
    </source>
</evidence>
<dbReference type="PROSITE" id="PS50893">
    <property type="entry name" value="ABC_TRANSPORTER_2"/>
    <property type="match status" value="1"/>
</dbReference>
<reference evidence="6 7" key="1">
    <citation type="submission" date="2018-01" db="EMBL/GenBank/DDBJ databases">
        <title>Draft genome sequence of Nonomuraea sp. KC333.</title>
        <authorList>
            <person name="Sahin N."/>
            <person name="Saygin H."/>
            <person name="Ay H."/>
        </authorList>
    </citation>
    <scope>NUCLEOTIDE SEQUENCE [LARGE SCALE GENOMIC DNA]</scope>
    <source>
        <strain evidence="6 7">KC333</strain>
    </source>
</reference>
<dbReference type="AlphaFoldDB" id="A0A2W2DQ79"/>
<dbReference type="SMART" id="SM00382">
    <property type="entry name" value="AAA"/>
    <property type="match status" value="1"/>
</dbReference>
<dbReference type="GO" id="GO:0005524">
    <property type="term" value="F:ATP binding"/>
    <property type="evidence" value="ECO:0007669"/>
    <property type="project" value="UniProtKB-KW"/>
</dbReference>
<dbReference type="PANTHER" id="PTHR43335:SF4">
    <property type="entry name" value="ABC TRANSPORTER, ATP-BINDING PROTEIN"/>
    <property type="match status" value="1"/>
</dbReference>
<sequence>MISLRGLTKRYGATTAVDDLTLDLTPGTVTGFLGPNGAGKSTTMRLILGLDAPTSGAALIGGRRYADLDRPLRTIGALLDAKAVHPARSGRDHLRAMARSQGVPDQRVEEVLALTGMTEAARRRAGTYSLGMSQRLGIAGALLGDPAVLMLDEPVNGLDPDGVRWIRTLLRSLAAEGRTVFVSSHLMSEMERTADRLVVLGRGRLIADEPMERLVAAGGVLVRGPRLRPLADALPQAGWSGPDELTVVGATPEEVGRLAYELGLPVYELRPVGPSLEESYLRLTETATEYGARR</sequence>
<dbReference type="GO" id="GO:0016887">
    <property type="term" value="F:ATP hydrolysis activity"/>
    <property type="evidence" value="ECO:0007669"/>
    <property type="project" value="InterPro"/>
</dbReference>
<dbReference type="OrthoDB" id="5116176at2"/>
<comment type="caution">
    <text evidence="6">The sequence shown here is derived from an EMBL/GenBank/DDBJ whole genome shotgun (WGS) entry which is preliminary data.</text>
</comment>
<evidence type="ECO:0000256" key="1">
    <source>
        <dbReference type="ARBA" id="ARBA00005417"/>
    </source>
</evidence>
<dbReference type="RefSeq" id="WP_111181967.1">
    <property type="nucleotide sequence ID" value="NZ_POUD01000137.1"/>
</dbReference>
<keyword evidence="2" id="KW-0813">Transport</keyword>
<dbReference type="Proteomes" id="UP000249304">
    <property type="component" value="Unassembled WGS sequence"/>
</dbReference>
<feature type="domain" description="ABC transporter" evidence="5">
    <location>
        <begin position="2"/>
        <end position="227"/>
    </location>
</feature>
<dbReference type="PANTHER" id="PTHR43335">
    <property type="entry name" value="ABC TRANSPORTER, ATP-BINDING PROTEIN"/>
    <property type="match status" value="1"/>
</dbReference>
<comment type="similarity">
    <text evidence="1">Belongs to the ABC transporter superfamily.</text>
</comment>
<evidence type="ECO:0000313" key="6">
    <source>
        <dbReference type="EMBL" id="PZG14106.1"/>
    </source>
</evidence>
<dbReference type="SUPFAM" id="SSF52540">
    <property type="entry name" value="P-loop containing nucleoside triphosphate hydrolases"/>
    <property type="match status" value="1"/>
</dbReference>
<dbReference type="EMBL" id="POUD01000137">
    <property type="protein sequence ID" value="PZG14106.1"/>
    <property type="molecule type" value="Genomic_DNA"/>
</dbReference>
<dbReference type="InterPro" id="IPR017871">
    <property type="entry name" value="ABC_transporter-like_CS"/>
</dbReference>
<dbReference type="InterPro" id="IPR003593">
    <property type="entry name" value="AAA+_ATPase"/>
</dbReference>
<dbReference type="InterPro" id="IPR003439">
    <property type="entry name" value="ABC_transporter-like_ATP-bd"/>
</dbReference>
<dbReference type="PROSITE" id="PS00211">
    <property type="entry name" value="ABC_TRANSPORTER_1"/>
    <property type="match status" value="1"/>
</dbReference>